<dbReference type="Proteomes" id="UP000743899">
    <property type="component" value="Unassembled WGS sequence"/>
</dbReference>
<dbReference type="Gene3D" id="3.40.50.300">
    <property type="entry name" value="P-loop containing nucleotide triphosphate hydrolases"/>
    <property type="match status" value="2"/>
</dbReference>
<comment type="caution">
    <text evidence="6">The sequence shown here is derived from an EMBL/GenBank/DDBJ whole genome shotgun (WGS) entry which is preliminary data.</text>
</comment>
<dbReference type="SMART" id="SM00487">
    <property type="entry name" value="DEXDc"/>
    <property type="match status" value="1"/>
</dbReference>
<dbReference type="PROSITE" id="PS51194">
    <property type="entry name" value="HELICASE_CTER"/>
    <property type="match status" value="1"/>
</dbReference>
<keyword evidence="7" id="KW-1185">Reference proteome</keyword>
<gene>
    <name evidence="6" type="ORF">GW534_02820</name>
</gene>
<dbReference type="SUPFAM" id="SSF52540">
    <property type="entry name" value="P-loop containing nucleoside triphosphate hydrolases"/>
    <property type="match status" value="1"/>
</dbReference>
<dbReference type="Pfam" id="PF00271">
    <property type="entry name" value="Helicase_C"/>
    <property type="match status" value="1"/>
</dbReference>
<dbReference type="PROSITE" id="PS51192">
    <property type="entry name" value="HELICASE_ATP_BIND_1"/>
    <property type="match status" value="1"/>
</dbReference>
<sequence length="501" mass="57413">MLFIKNDQELVPRVLLDEYDTAKLVRIADLSLEELREKPINLEFEFNRKLQLFLSGRNLLLEEVPFSIEEIHEHVRHGYVAYRQGIVSEGGGYCCRRCGNRDLQLFYSFACARCKQSCVYCRQCIMMGRVTQCTPLLEWTGPKPDFHFEDALVWSGTLSPSQAEASEKIKEAVRERKDLLVWAVCGAGKTEMLFEGIEEALRLGLRTAVATPRTDVVLELTPRFRNVFPEVSISSLYGGSEDRHRFAPLVITTTHQLLRFKNAFDVMIIDEVDAFPYAADEMLQQAAEAARTENSALVFLTATPKEAWQRECFSGKRNCVILPARFHRHPLPIPKFVWCGNWRKEIEKGRIPVPVLKWFRERLEIGKQALVFFPNIELMEMALPLFRQFDERIEAVHSEDPLRKEKVQAMRDRVVPILLTTTILERGVTFPNIDVAVVGAEDDTFTESALVQIAGRVGRNPKYPDGDITFFHHGQTRAMVRARNQLLRMNRDARAKGLVDG</sequence>
<accession>A0ABX0A044</accession>
<evidence type="ECO:0000256" key="2">
    <source>
        <dbReference type="ARBA" id="ARBA00022840"/>
    </source>
</evidence>
<dbReference type="GO" id="GO:0004386">
    <property type="term" value="F:helicase activity"/>
    <property type="evidence" value="ECO:0007669"/>
    <property type="project" value="UniProtKB-KW"/>
</dbReference>
<dbReference type="RefSeq" id="WP_161919543.1">
    <property type="nucleotide sequence ID" value="NZ_JAACYS010000007.1"/>
</dbReference>
<reference evidence="6 7" key="1">
    <citation type="submission" date="2020-01" db="EMBL/GenBank/DDBJ databases">
        <title>A novel Bacillus sp. from Pasinler.</title>
        <authorList>
            <person name="Adiguzel A."/>
            <person name="Ay H."/>
            <person name="Baltaci M.O."/>
        </authorList>
    </citation>
    <scope>NUCLEOTIDE SEQUENCE [LARGE SCALE GENOMIC DNA]</scope>
    <source>
        <strain evidence="6 7">P1</strain>
    </source>
</reference>
<keyword evidence="2" id="KW-0067">ATP-binding</keyword>
<keyword evidence="6" id="KW-0347">Helicase</keyword>
<dbReference type="PANTHER" id="PTHR30580:SF1">
    <property type="entry name" value="COMF OPERON PROTEIN 1"/>
    <property type="match status" value="1"/>
</dbReference>
<protein>
    <submittedName>
        <fullName evidence="6">DEAD/DEAH box helicase</fullName>
    </submittedName>
</protein>
<dbReference type="InterPro" id="IPR027417">
    <property type="entry name" value="P-loop_NTPase"/>
</dbReference>
<keyword evidence="6" id="KW-0378">Hydrolase</keyword>
<evidence type="ECO:0000259" key="4">
    <source>
        <dbReference type="PROSITE" id="PS51192"/>
    </source>
</evidence>
<dbReference type="InterPro" id="IPR006935">
    <property type="entry name" value="Helicase/UvrB_N"/>
</dbReference>
<keyword evidence="1" id="KW-0547">Nucleotide-binding</keyword>
<dbReference type="SMART" id="SM00490">
    <property type="entry name" value="HELICc"/>
    <property type="match status" value="1"/>
</dbReference>
<dbReference type="PANTHER" id="PTHR30580">
    <property type="entry name" value="PRIMOSOMAL PROTEIN N"/>
    <property type="match status" value="1"/>
</dbReference>
<evidence type="ECO:0000259" key="5">
    <source>
        <dbReference type="PROSITE" id="PS51194"/>
    </source>
</evidence>
<organism evidence="6 7">
    <name type="scientific">Pallidibacillus pasinlerensis</name>
    <dbReference type="NCBI Taxonomy" id="2703818"/>
    <lineage>
        <taxon>Bacteria</taxon>
        <taxon>Bacillati</taxon>
        <taxon>Bacillota</taxon>
        <taxon>Bacilli</taxon>
        <taxon>Bacillales</taxon>
        <taxon>Bacillaceae</taxon>
        <taxon>Pallidibacillus</taxon>
    </lineage>
</organism>
<dbReference type="Pfam" id="PF04851">
    <property type="entry name" value="ResIII"/>
    <property type="match status" value="1"/>
</dbReference>
<feature type="domain" description="Helicase C-terminal" evidence="5">
    <location>
        <begin position="355"/>
        <end position="501"/>
    </location>
</feature>
<evidence type="ECO:0000256" key="1">
    <source>
        <dbReference type="ARBA" id="ARBA00022741"/>
    </source>
</evidence>
<dbReference type="CDD" id="cd17925">
    <property type="entry name" value="DEXDc_ComFA"/>
    <property type="match status" value="1"/>
</dbReference>
<evidence type="ECO:0000256" key="3">
    <source>
        <dbReference type="ARBA" id="ARBA00023125"/>
    </source>
</evidence>
<dbReference type="InterPro" id="IPR001650">
    <property type="entry name" value="Helicase_C-like"/>
</dbReference>
<dbReference type="EMBL" id="JAACYS010000007">
    <property type="protein sequence ID" value="NCU16706.1"/>
    <property type="molecule type" value="Genomic_DNA"/>
</dbReference>
<dbReference type="InterPro" id="IPR014001">
    <property type="entry name" value="Helicase_ATP-bd"/>
</dbReference>
<feature type="domain" description="Helicase ATP-binding" evidence="4">
    <location>
        <begin position="170"/>
        <end position="322"/>
    </location>
</feature>
<evidence type="ECO:0000313" key="6">
    <source>
        <dbReference type="EMBL" id="NCU16706.1"/>
    </source>
</evidence>
<name>A0ABX0A044_9BACI</name>
<evidence type="ECO:0000313" key="7">
    <source>
        <dbReference type="Proteomes" id="UP000743899"/>
    </source>
</evidence>
<keyword evidence="3" id="KW-0238">DNA-binding</keyword>
<proteinExistence type="predicted"/>